<keyword evidence="2" id="KW-1003">Cell membrane</keyword>
<feature type="domain" description="HD/PDEase" evidence="9">
    <location>
        <begin position="32"/>
        <end position="146"/>
    </location>
</feature>
<feature type="transmembrane region" description="Helical" evidence="8">
    <location>
        <begin position="260"/>
        <end position="280"/>
    </location>
</feature>
<dbReference type="Gene3D" id="1.10.3210.10">
    <property type="entry name" value="Hypothetical protein af1432"/>
    <property type="match status" value="1"/>
</dbReference>
<evidence type="ECO:0000256" key="6">
    <source>
        <dbReference type="ARBA" id="ARBA00023118"/>
    </source>
</evidence>
<dbReference type="InterPro" id="IPR003607">
    <property type="entry name" value="HD/PDEase_dom"/>
</dbReference>
<evidence type="ECO:0000256" key="4">
    <source>
        <dbReference type="ARBA" id="ARBA00022741"/>
    </source>
</evidence>
<evidence type="ECO:0000256" key="1">
    <source>
        <dbReference type="ARBA" id="ARBA00004236"/>
    </source>
</evidence>
<keyword evidence="5 8" id="KW-1133">Transmembrane helix</keyword>
<dbReference type="InterPro" id="IPR043760">
    <property type="entry name" value="PycTM_dom"/>
</dbReference>
<evidence type="ECO:0000313" key="11">
    <source>
        <dbReference type="Proteomes" id="UP001354989"/>
    </source>
</evidence>
<evidence type="ECO:0000256" key="3">
    <source>
        <dbReference type="ARBA" id="ARBA00022692"/>
    </source>
</evidence>
<keyword evidence="7 8" id="KW-0472">Membrane</keyword>
<evidence type="ECO:0000256" key="8">
    <source>
        <dbReference type="SAM" id="Phobius"/>
    </source>
</evidence>
<evidence type="ECO:0000256" key="2">
    <source>
        <dbReference type="ARBA" id="ARBA00022475"/>
    </source>
</evidence>
<feature type="transmembrane region" description="Helical" evidence="8">
    <location>
        <begin position="286"/>
        <end position="306"/>
    </location>
</feature>
<reference evidence="10 11" key="1">
    <citation type="submission" date="2021-12" db="EMBL/GenBank/DDBJ databases">
        <title>Genome sequencing of bacteria with rrn-lacking chromosome and rrn-plasmid.</title>
        <authorList>
            <person name="Anda M."/>
            <person name="Iwasaki W."/>
        </authorList>
    </citation>
    <scope>NUCLEOTIDE SEQUENCE [LARGE SCALE GENOMIC DNA]</scope>
    <source>
        <strain evidence="10 11">NBRC 101262</strain>
    </source>
</reference>
<dbReference type="Pfam" id="PF18967">
    <property type="entry name" value="PycTM"/>
    <property type="match status" value="1"/>
</dbReference>
<evidence type="ECO:0000256" key="7">
    <source>
        <dbReference type="ARBA" id="ARBA00023136"/>
    </source>
</evidence>
<gene>
    <name evidence="10" type="ORF">PEPS_07670</name>
</gene>
<protein>
    <recommendedName>
        <fullName evidence="9">HD/PDEase domain-containing protein</fullName>
    </recommendedName>
</protein>
<accession>A0ABN6LAP0</accession>
<feature type="transmembrane region" description="Helical" evidence="8">
    <location>
        <begin position="381"/>
        <end position="402"/>
    </location>
</feature>
<dbReference type="SUPFAM" id="SSF109604">
    <property type="entry name" value="HD-domain/PDEase-like"/>
    <property type="match status" value="1"/>
</dbReference>
<evidence type="ECO:0000313" key="10">
    <source>
        <dbReference type="EMBL" id="BDC98486.1"/>
    </source>
</evidence>
<dbReference type="CDD" id="cd00077">
    <property type="entry name" value="HDc"/>
    <property type="match status" value="1"/>
</dbReference>
<keyword evidence="4" id="KW-0547">Nucleotide-binding</keyword>
<evidence type="ECO:0000256" key="5">
    <source>
        <dbReference type="ARBA" id="ARBA00022989"/>
    </source>
</evidence>
<proteinExistence type="predicted"/>
<evidence type="ECO:0000259" key="9">
    <source>
        <dbReference type="SMART" id="SM00471"/>
    </source>
</evidence>
<organism evidence="10 11">
    <name type="scientific">Persicobacter psychrovividus</name>
    <dbReference type="NCBI Taxonomy" id="387638"/>
    <lineage>
        <taxon>Bacteria</taxon>
        <taxon>Pseudomonadati</taxon>
        <taxon>Bacteroidota</taxon>
        <taxon>Cytophagia</taxon>
        <taxon>Cytophagales</taxon>
        <taxon>Persicobacteraceae</taxon>
        <taxon>Persicobacter</taxon>
    </lineage>
</organism>
<dbReference type="InterPro" id="IPR006674">
    <property type="entry name" value="HD_domain"/>
</dbReference>
<name>A0ABN6LAP0_9BACT</name>
<dbReference type="Proteomes" id="UP001354989">
    <property type="component" value="Chromosome"/>
</dbReference>
<keyword evidence="6" id="KW-0051">Antiviral defense</keyword>
<dbReference type="RefSeq" id="WP_338397698.1">
    <property type="nucleotide sequence ID" value="NZ_AP025292.1"/>
</dbReference>
<sequence length="403" mass="46442">MKKRPLTPAEIIAKGKAFIHQYYQDNLQLSRLPFHNIKHVEGVVECVQYLSQHYQVSEQDGLLLVVSALFHDIGYESGCGKGHEERSADLLTKALADELSTEELERARRLIMVTKMGEAPEGIVECIMKDADYFHLHMSDYMAYSNNLWQEFQQMDNGQGMSEQAYLECTLTFLNNHQYYTDFAERNFALGKAYNLQRIEDRLNQLIEQTPKVRGTNAKVKKKKRKKKEASVERGVQSMFRLTSRNQISLSSIADNKANILLTVSSLIVSVVTISGYPYAQEHPDLQWAMLMFVVTSLITLILAILSTRPKVSKKPVSKEALTNKSVNLLFFGNFWKMAYPEYEYELNRLITDRKALYNNMIKDQYSLGLVLAKKFKLLRLAYTVFMLGFVGTMITFFLFIYF</sequence>
<dbReference type="EMBL" id="AP025292">
    <property type="protein sequence ID" value="BDC98486.1"/>
    <property type="molecule type" value="Genomic_DNA"/>
</dbReference>
<dbReference type="Pfam" id="PF01966">
    <property type="entry name" value="HD"/>
    <property type="match status" value="1"/>
</dbReference>
<comment type="subcellular location">
    <subcellularLocation>
        <location evidence="1">Cell membrane</location>
    </subcellularLocation>
</comment>
<dbReference type="SMART" id="SM00471">
    <property type="entry name" value="HDc"/>
    <property type="match status" value="1"/>
</dbReference>
<keyword evidence="3 8" id="KW-0812">Transmembrane</keyword>
<keyword evidence="11" id="KW-1185">Reference proteome</keyword>